<feature type="compositionally biased region" description="Low complexity" evidence="1">
    <location>
        <begin position="1"/>
        <end position="14"/>
    </location>
</feature>
<dbReference type="KEGG" id="fcy:FRACYDRAFT_249021"/>
<dbReference type="EMBL" id="KV784377">
    <property type="protein sequence ID" value="OEU09108.1"/>
    <property type="molecule type" value="Genomic_DNA"/>
</dbReference>
<dbReference type="AlphaFoldDB" id="A0A1E7ESW8"/>
<evidence type="ECO:0000256" key="1">
    <source>
        <dbReference type="SAM" id="MobiDB-lite"/>
    </source>
</evidence>
<reference evidence="2 3" key="1">
    <citation type="submission" date="2016-09" db="EMBL/GenBank/DDBJ databases">
        <title>Extensive genetic diversity and differential bi-allelic expression allows diatom success in the polar Southern Ocean.</title>
        <authorList>
            <consortium name="DOE Joint Genome Institute"/>
            <person name="Mock T."/>
            <person name="Otillar R.P."/>
            <person name="Strauss J."/>
            <person name="Dupont C."/>
            <person name="Frickenhaus S."/>
            <person name="Maumus F."/>
            <person name="Mcmullan M."/>
            <person name="Sanges R."/>
            <person name="Schmutz J."/>
            <person name="Toseland A."/>
            <person name="Valas R."/>
            <person name="Veluchamy A."/>
            <person name="Ward B.J."/>
            <person name="Allen A."/>
            <person name="Barry K."/>
            <person name="Falciatore A."/>
            <person name="Ferrante M."/>
            <person name="Fortunato A.E."/>
            <person name="Gloeckner G."/>
            <person name="Gruber A."/>
            <person name="Hipkin R."/>
            <person name="Janech M."/>
            <person name="Kroth P."/>
            <person name="Leese F."/>
            <person name="Lindquist E."/>
            <person name="Lyon B.R."/>
            <person name="Martin J."/>
            <person name="Mayer C."/>
            <person name="Parker M."/>
            <person name="Quesneville H."/>
            <person name="Raymond J."/>
            <person name="Uhlig C."/>
            <person name="Valentin K.U."/>
            <person name="Worden A.Z."/>
            <person name="Armbrust E.V."/>
            <person name="Bowler C."/>
            <person name="Green B."/>
            <person name="Moulton V."/>
            <person name="Van Oosterhout C."/>
            <person name="Grigoriev I."/>
        </authorList>
    </citation>
    <scope>NUCLEOTIDE SEQUENCE [LARGE SCALE GENOMIC DNA]</scope>
    <source>
        <strain evidence="2 3">CCMP1102</strain>
    </source>
</reference>
<evidence type="ECO:0000313" key="2">
    <source>
        <dbReference type="EMBL" id="OEU09108.1"/>
    </source>
</evidence>
<feature type="region of interest" description="Disordered" evidence="1">
    <location>
        <begin position="106"/>
        <end position="136"/>
    </location>
</feature>
<dbReference type="InParanoid" id="A0A1E7ESW8"/>
<name>A0A1E7ESW8_9STRA</name>
<feature type="region of interest" description="Disordered" evidence="1">
    <location>
        <begin position="1"/>
        <end position="47"/>
    </location>
</feature>
<feature type="region of interest" description="Disordered" evidence="1">
    <location>
        <begin position="176"/>
        <end position="214"/>
    </location>
</feature>
<evidence type="ECO:0000313" key="3">
    <source>
        <dbReference type="Proteomes" id="UP000095751"/>
    </source>
</evidence>
<proteinExistence type="predicted"/>
<organism evidence="2 3">
    <name type="scientific">Fragilariopsis cylindrus CCMP1102</name>
    <dbReference type="NCBI Taxonomy" id="635003"/>
    <lineage>
        <taxon>Eukaryota</taxon>
        <taxon>Sar</taxon>
        <taxon>Stramenopiles</taxon>
        <taxon>Ochrophyta</taxon>
        <taxon>Bacillariophyta</taxon>
        <taxon>Bacillariophyceae</taxon>
        <taxon>Bacillariophycidae</taxon>
        <taxon>Bacillariales</taxon>
        <taxon>Bacillariaceae</taxon>
        <taxon>Fragilariopsis</taxon>
    </lineage>
</organism>
<gene>
    <name evidence="2" type="ORF">FRACYDRAFT_249021</name>
</gene>
<protein>
    <submittedName>
        <fullName evidence="2">Uncharacterized protein</fullName>
    </submittedName>
</protein>
<dbReference type="Proteomes" id="UP000095751">
    <property type="component" value="Unassembled WGS sequence"/>
</dbReference>
<keyword evidence="3" id="KW-1185">Reference proteome</keyword>
<accession>A0A1E7ESW8</accession>
<feature type="compositionally biased region" description="Low complexity" evidence="1">
    <location>
        <begin position="110"/>
        <end position="136"/>
    </location>
</feature>
<feature type="compositionally biased region" description="Low complexity" evidence="1">
    <location>
        <begin position="186"/>
        <end position="202"/>
    </location>
</feature>
<feature type="compositionally biased region" description="Polar residues" evidence="1">
    <location>
        <begin position="20"/>
        <end position="36"/>
    </location>
</feature>
<sequence>MKTSTTPTSIMNTTLENDSRSSSSNIPYSFPPSISSGDRRMGMPRPLYHANMIPSSLFHSLPTTSSLSSPNSSPSSSSSIFNVLDVLGNDHDINDNDCDEQQLLRRQETTSKTSSSMFSFPGMSPPLSTTSSSSASSLSGKTTTLLLLSRALAVLDAHDEQEVEELEVEADNDTMMIDYNDSSPLNSATTTTTKSSSNNNANIYDHFSTRFSPQ</sequence>